<name>A0A377I5G1_AVIPA</name>
<dbReference type="InterPro" id="IPR015422">
    <property type="entry name" value="PyrdxlP-dep_Trfase_small"/>
</dbReference>
<evidence type="ECO:0000256" key="2">
    <source>
        <dbReference type="ARBA" id="ARBA00022898"/>
    </source>
</evidence>
<dbReference type="EC" id="4.4.1.8" evidence="3"/>
<evidence type="ECO:0000256" key="1">
    <source>
        <dbReference type="ARBA" id="ARBA00001933"/>
    </source>
</evidence>
<accession>A0A377I5G1</accession>
<dbReference type="SUPFAM" id="SSF53383">
    <property type="entry name" value="PLP-dependent transferases"/>
    <property type="match status" value="1"/>
</dbReference>
<keyword evidence="3" id="KW-0808">Transferase</keyword>
<proteinExistence type="predicted"/>
<dbReference type="GO" id="GO:0004069">
    <property type="term" value="F:L-aspartate:2-oxoglutarate aminotransferase activity"/>
    <property type="evidence" value="ECO:0007669"/>
    <property type="project" value="UniProtKB-EC"/>
</dbReference>
<dbReference type="Proteomes" id="UP000254465">
    <property type="component" value="Unassembled WGS sequence"/>
</dbReference>
<comment type="cofactor">
    <cofactor evidence="1">
        <name>pyridoxal 5'-phosphate</name>
        <dbReference type="ChEBI" id="CHEBI:597326"/>
    </cofactor>
</comment>
<protein>
    <submittedName>
        <fullName evidence="3">Putative aspartate aminotransferase</fullName>
        <ecNumber evidence="3">2.6.1.1</ecNumber>
        <ecNumber evidence="3">4.4.1.8</ecNumber>
    </submittedName>
</protein>
<dbReference type="InterPro" id="IPR051798">
    <property type="entry name" value="Class-II_PLP-Dep_Aminotrans"/>
</dbReference>
<keyword evidence="2" id="KW-0663">Pyridoxal phosphate</keyword>
<dbReference type="EC" id="2.6.1.1" evidence="3"/>
<dbReference type="PANTHER" id="PTHR43525:SF1">
    <property type="entry name" value="PROTEIN MALY"/>
    <property type="match status" value="1"/>
</dbReference>
<sequence>MEMFIFDKIIDRAGTFSAKWQNQSSIHPDFISMSVADMDLPAPEALIEQLATFNHMGIYGYTQLPENYFDVVRNYLERHYSYKVKNDEIVFCPRIIQAISIYLREFTQIGEKICVFTPSYSPIINAITLNNRQFLPCPLVYKK</sequence>
<dbReference type="EMBL" id="UGHK01000001">
    <property type="protein sequence ID" value="STO70526.1"/>
    <property type="molecule type" value="Genomic_DNA"/>
</dbReference>
<dbReference type="PANTHER" id="PTHR43525">
    <property type="entry name" value="PROTEIN MALY"/>
    <property type="match status" value="1"/>
</dbReference>
<organism evidence="3 4">
    <name type="scientific">Avibacterium paragallinarum</name>
    <name type="common">Haemophilus gallinarum</name>
    <dbReference type="NCBI Taxonomy" id="728"/>
    <lineage>
        <taxon>Bacteria</taxon>
        <taxon>Pseudomonadati</taxon>
        <taxon>Pseudomonadota</taxon>
        <taxon>Gammaproteobacteria</taxon>
        <taxon>Pasteurellales</taxon>
        <taxon>Pasteurellaceae</taxon>
        <taxon>Avibacterium</taxon>
    </lineage>
</organism>
<dbReference type="InterPro" id="IPR015421">
    <property type="entry name" value="PyrdxlP-dep_Trfase_major"/>
</dbReference>
<dbReference type="AlphaFoldDB" id="A0A377I5G1"/>
<dbReference type="Gene3D" id="3.90.1150.10">
    <property type="entry name" value="Aspartate Aminotransferase, domain 1"/>
    <property type="match status" value="1"/>
</dbReference>
<keyword evidence="3" id="KW-0456">Lyase</keyword>
<gene>
    <name evidence="3" type="primary">aspC2</name>
    <name evidence="3" type="ORF">NCTC11296_00427</name>
</gene>
<dbReference type="RefSeq" id="WP_017806282.1">
    <property type="nucleotide sequence ID" value="NZ_RQXP01000026.1"/>
</dbReference>
<keyword evidence="3" id="KW-0032">Aminotransferase</keyword>
<evidence type="ECO:0000313" key="4">
    <source>
        <dbReference type="Proteomes" id="UP000254465"/>
    </source>
</evidence>
<dbReference type="GO" id="GO:0016829">
    <property type="term" value="F:lyase activity"/>
    <property type="evidence" value="ECO:0007669"/>
    <property type="project" value="UniProtKB-KW"/>
</dbReference>
<reference evidence="3 4" key="1">
    <citation type="submission" date="2018-06" db="EMBL/GenBank/DDBJ databases">
        <authorList>
            <consortium name="Pathogen Informatics"/>
            <person name="Doyle S."/>
        </authorList>
    </citation>
    <scope>NUCLEOTIDE SEQUENCE [LARGE SCALE GENOMIC DNA]</scope>
    <source>
        <strain evidence="3 4">NCTC11296</strain>
    </source>
</reference>
<dbReference type="Gene3D" id="3.40.640.10">
    <property type="entry name" value="Type I PLP-dependent aspartate aminotransferase-like (Major domain)"/>
    <property type="match status" value="1"/>
</dbReference>
<evidence type="ECO:0000313" key="3">
    <source>
        <dbReference type="EMBL" id="STO70526.1"/>
    </source>
</evidence>
<dbReference type="InterPro" id="IPR015424">
    <property type="entry name" value="PyrdxlP-dep_Trfase"/>
</dbReference>